<dbReference type="AlphaFoldDB" id="A0A097KLQ8"/>
<feature type="transmembrane region" description="Helical" evidence="2">
    <location>
        <begin position="28"/>
        <end position="50"/>
    </location>
</feature>
<dbReference type="InterPro" id="IPR007572">
    <property type="entry name" value="Uncharacterised_Ycf20"/>
</dbReference>
<keyword evidence="3" id="KW-0150">Chloroplast</keyword>
<keyword evidence="2" id="KW-1133">Transmembrane helix</keyword>
<accession>A0A097KLQ8</accession>
<keyword evidence="2" id="KW-0472">Membrane</keyword>
<evidence type="ECO:0000313" key="3">
    <source>
        <dbReference type="EMBL" id="AIT94118.1"/>
    </source>
</evidence>
<organism evidence="3">
    <name type="scientific">Parietochloris pseudoalveolaris</name>
    <dbReference type="NCBI Taxonomy" id="3102"/>
    <lineage>
        <taxon>Eukaryota</taxon>
        <taxon>Viridiplantae</taxon>
        <taxon>Chlorophyta</taxon>
        <taxon>core chlorophytes</taxon>
        <taxon>Trebouxiophyceae</taxon>
        <taxon>Trebouxiales</taxon>
        <taxon>Trebouxiaceae</taxon>
        <taxon>Parietochloris</taxon>
    </lineage>
</organism>
<feature type="transmembrane region" description="Helical" evidence="2">
    <location>
        <begin position="152"/>
        <end position="171"/>
    </location>
</feature>
<dbReference type="RefSeq" id="YP_009105491.1">
    <property type="nucleotide sequence ID" value="NC_025532.1"/>
</dbReference>
<keyword evidence="3" id="KW-0934">Plastid</keyword>
<dbReference type="EMBL" id="KM462869">
    <property type="protein sequence ID" value="AIT94118.1"/>
    <property type="molecule type" value="Genomic_DNA"/>
</dbReference>
<name>A0A097KLQ8_9CHLO</name>
<gene>
    <name evidence="3" type="primary">ycf20</name>
</gene>
<evidence type="ECO:0000256" key="1">
    <source>
        <dbReference type="ARBA" id="ARBA00009846"/>
    </source>
</evidence>
<dbReference type="GeneID" id="22159343"/>
<sequence length="178" mass="21646">MNFETRIFFIIQLFFFKFEEKFLFLQKIFSIALFSLFFGFLIANIFGSFLNVLRNFIIWDGFIILFLILFIEFINSIIYNNKNRSSIFLNFVKFIFKSRDKKRYLKPPFSWFFKKVYLTNFQPNKTENLNFDNNIDENLNFSKKNLKEIKNLPFWKILNYFKLGIMLGFFIDAFKVGS</sequence>
<protein>
    <submittedName>
        <fullName evidence="3">Hypothetical chloroplast RF20</fullName>
    </submittedName>
</protein>
<evidence type="ECO:0000256" key="2">
    <source>
        <dbReference type="SAM" id="Phobius"/>
    </source>
</evidence>
<geneLocation type="chloroplast" evidence="3"/>
<feature type="transmembrane region" description="Helical" evidence="2">
    <location>
        <begin position="56"/>
        <end position="79"/>
    </location>
</feature>
<comment type="similarity">
    <text evidence="1">Belongs to the ycf20 family.</text>
</comment>
<reference evidence="3" key="1">
    <citation type="journal article" date="2014" name="BMC Evol. Biol.">
        <title>Chloroplast phylogenomic analysis resolves deep-level relationships within the green algal class Trebouxiophyceae.</title>
        <authorList>
            <person name="Lemieux C."/>
            <person name="Otis C."/>
            <person name="Turmel M."/>
        </authorList>
    </citation>
    <scope>NUCLEOTIDE SEQUENCE</scope>
</reference>
<proteinExistence type="inferred from homology"/>
<keyword evidence="2" id="KW-0812">Transmembrane</keyword>
<dbReference type="Pfam" id="PF04483">
    <property type="entry name" value="DUF565"/>
    <property type="match status" value="1"/>
</dbReference>